<sequence>MTTLPVPNLDLPQGHAQKDRPKLYLLDYGAGNVRSLANSIHKLGYDFEWVKDASDLEKAEKLLFPGVGAFGHAMTSLKETNLLEPLLKYIRSGKPYFGICIGMQALFEASDESPEIAGLGIVPGRVSKFNAHDPEAEGGSGLKSVPHMGWNGVWRTWQEQEGQKPLMLDEEDYYFVHSFRALYRDSTSTDTPESNPLAPYVHTLSRYGSEEFVSTIRFGNVFGTQFHPEKSGPAGLDLLRRWLEGSAEELSGVADPAEVTKRTQWITEQDKQRRKRRGLTKRIVACLDVRSNDQGDLVVTKGDQYDVREKADEEGKGDVRNLGKPVDLARRYYHESADEICFLNITSFRNSALQDQPMLKVVESAAETVFVPLTVGGGIKDTTDPDGTVHSALEVAGAYFRAGADKVSIGSEAVIAVEEMLERDARGEKLMTGKTGIETIAQGYGSQAVVVSIDPKRVYLDTSDPDWRAKVPAQHLPCVIIGDHATSSTKDEERGKAWWYQCTIRGGREVRDVDVIQLAQGVEKLGAGEILLNSVDRDGSGKGFDLDLINLVKKSVSIPVVASSGAGKVEDFSELFRETGVEAGLAAGIFHRREVPLDDVKAHLKQEDVPVRITSLPTVT</sequence>
<proteinExistence type="predicted"/>
<accession>A0ACC2WB06</accession>
<evidence type="ECO:0000313" key="1">
    <source>
        <dbReference type="EMBL" id="KAJ9108515.1"/>
    </source>
</evidence>
<reference evidence="1" key="1">
    <citation type="submission" date="2023-04" db="EMBL/GenBank/DDBJ databases">
        <title>Draft Genome sequencing of Naganishia species isolated from polar environments using Oxford Nanopore Technology.</title>
        <authorList>
            <person name="Leo P."/>
            <person name="Venkateswaran K."/>
        </authorList>
    </citation>
    <scope>NUCLEOTIDE SEQUENCE</scope>
    <source>
        <strain evidence="1">MNA-CCFEE 5262</strain>
    </source>
</reference>
<dbReference type="EMBL" id="JASBWS010000031">
    <property type="protein sequence ID" value="KAJ9108515.1"/>
    <property type="molecule type" value="Genomic_DNA"/>
</dbReference>
<comment type="caution">
    <text evidence="1">The sequence shown here is derived from an EMBL/GenBank/DDBJ whole genome shotgun (WGS) entry which is preliminary data.</text>
</comment>
<dbReference type="Proteomes" id="UP001230649">
    <property type="component" value="Unassembled WGS sequence"/>
</dbReference>
<gene>
    <name evidence="1" type="ORF">QFC20_003421</name>
</gene>
<keyword evidence="2" id="KW-1185">Reference proteome</keyword>
<organism evidence="1 2">
    <name type="scientific">Naganishia adeliensis</name>
    <dbReference type="NCBI Taxonomy" id="92952"/>
    <lineage>
        <taxon>Eukaryota</taxon>
        <taxon>Fungi</taxon>
        <taxon>Dikarya</taxon>
        <taxon>Basidiomycota</taxon>
        <taxon>Agaricomycotina</taxon>
        <taxon>Tremellomycetes</taxon>
        <taxon>Filobasidiales</taxon>
        <taxon>Filobasidiaceae</taxon>
        <taxon>Naganishia</taxon>
    </lineage>
</organism>
<name>A0ACC2WB06_9TREE</name>
<protein>
    <submittedName>
        <fullName evidence="1">Uncharacterized protein</fullName>
    </submittedName>
</protein>
<evidence type="ECO:0000313" key="2">
    <source>
        <dbReference type="Proteomes" id="UP001230649"/>
    </source>
</evidence>